<comment type="caution">
    <text evidence="5">The sequence shown here is derived from an EMBL/GenBank/DDBJ whole genome shotgun (WGS) entry which is preliminary data.</text>
</comment>
<dbReference type="STRING" id="1590841.A0A2R6RW51"/>
<comment type="subcellular location">
    <subcellularLocation>
        <location evidence="1">Membrane</location>
        <topology evidence="1">Single-pass membrane protein</topology>
    </subcellularLocation>
</comment>
<feature type="domain" description="Wall-associated receptor kinase galacturonan-binding" evidence="4">
    <location>
        <begin position="27"/>
        <end position="88"/>
    </location>
</feature>
<name>A0A2R6RW51_ACTCC</name>
<feature type="chain" id="PRO_5015330389" evidence="3">
    <location>
        <begin position="22"/>
        <end position="280"/>
    </location>
</feature>
<dbReference type="PANTHER" id="PTHR33138">
    <property type="entry name" value="OS01G0690200 PROTEIN"/>
    <property type="match status" value="1"/>
</dbReference>
<evidence type="ECO:0000256" key="1">
    <source>
        <dbReference type="ARBA" id="ARBA00004167"/>
    </source>
</evidence>
<dbReference type="Proteomes" id="UP000241394">
    <property type="component" value="Chromosome LG2"/>
</dbReference>
<organism evidence="5 6">
    <name type="scientific">Actinidia chinensis var. chinensis</name>
    <name type="common">Chinese soft-hair kiwi</name>
    <dbReference type="NCBI Taxonomy" id="1590841"/>
    <lineage>
        <taxon>Eukaryota</taxon>
        <taxon>Viridiplantae</taxon>
        <taxon>Streptophyta</taxon>
        <taxon>Embryophyta</taxon>
        <taxon>Tracheophyta</taxon>
        <taxon>Spermatophyta</taxon>
        <taxon>Magnoliopsida</taxon>
        <taxon>eudicotyledons</taxon>
        <taxon>Gunneridae</taxon>
        <taxon>Pentapetalae</taxon>
        <taxon>asterids</taxon>
        <taxon>Ericales</taxon>
        <taxon>Actinidiaceae</taxon>
        <taxon>Actinidia</taxon>
    </lineage>
</organism>
<evidence type="ECO:0000313" key="6">
    <source>
        <dbReference type="Proteomes" id="UP000241394"/>
    </source>
</evidence>
<dbReference type="GO" id="GO:0030247">
    <property type="term" value="F:polysaccharide binding"/>
    <property type="evidence" value="ECO:0007669"/>
    <property type="project" value="InterPro"/>
</dbReference>
<evidence type="ECO:0000313" key="5">
    <source>
        <dbReference type="EMBL" id="PSS34254.1"/>
    </source>
</evidence>
<sequence length="280" mass="31747">MFSERLLFALVLVLCSVTCHGKKNRHSSCGDIHNISFPFRLKTDPDDICGNGDFDLSCENKRTVLNVNLGKYYVQAIDYNNNTIRLVDVGIRANDCSTLPLRLNPVNKNSYGYDFDYYDGYTFGESNSYYYYSYLAVFVRCENALKSPLYIDGIFIDIPAACENATLSSSNLSQRQYSYVLVGNVRLADIPNLCNVDMVAPVSGINKQNISFSDIHNGLAHGFELSWFTYGMRHKNCIRHTKCFDDAQNLAAICLNDYHEPLSYRILYGFEGAYSDFLIP</sequence>
<gene>
    <name evidence="5" type="ORF">CEY00_Acc01350</name>
</gene>
<feature type="signal peptide" evidence="3">
    <location>
        <begin position="1"/>
        <end position="21"/>
    </location>
</feature>
<dbReference type="GO" id="GO:0016020">
    <property type="term" value="C:membrane"/>
    <property type="evidence" value="ECO:0007669"/>
    <property type="project" value="UniProtKB-SubCell"/>
</dbReference>
<accession>A0A2R6RW51</accession>
<evidence type="ECO:0000256" key="3">
    <source>
        <dbReference type="SAM" id="SignalP"/>
    </source>
</evidence>
<dbReference type="OMA" id="FEISWIN"/>
<evidence type="ECO:0000259" key="4">
    <source>
        <dbReference type="Pfam" id="PF13947"/>
    </source>
</evidence>
<reference evidence="6" key="2">
    <citation type="journal article" date="2018" name="BMC Genomics">
        <title>A manually annotated Actinidia chinensis var. chinensis (kiwifruit) genome highlights the challenges associated with draft genomes and gene prediction in plants.</title>
        <authorList>
            <person name="Pilkington S.M."/>
            <person name="Crowhurst R."/>
            <person name="Hilario E."/>
            <person name="Nardozza S."/>
            <person name="Fraser L."/>
            <person name="Peng Y."/>
            <person name="Gunaseelan K."/>
            <person name="Simpson R."/>
            <person name="Tahir J."/>
            <person name="Deroles S.C."/>
            <person name="Templeton K."/>
            <person name="Luo Z."/>
            <person name="Davy M."/>
            <person name="Cheng C."/>
            <person name="McNeilage M."/>
            <person name="Scaglione D."/>
            <person name="Liu Y."/>
            <person name="Zhang Q."/>
            <person name="Datson P."/>
            <person name="De Silva N."/>
            <person name="Gardiner S.E."/>
            <person name="Bassett H."/>
            <person name="Chagne D."/>
            <person name="McCallum J."/>
            <person name="Dzierzon H."/>
            <person name="Deng C."/>
            <person name="Wang Y.Y."/>
            <person name="Barron L."/>
            <person name="Manako K."/>
            <person name="Bowen J."/>
            <person name="Foster T.M."/>
            <person name="Erridge Z.A."/>
            <person name="Tiffin H."/>
            <person name="Waite C.N."/>
            <person name="Davies K.M."/>
            <person name="Grierson E.P."/>
            <person name="Laing W.A."/>
            <person name="Kirk R."/>
            <person name="Chen X."/>
            <person name="Wood M."/>
            <person name="Montefiori M."/>
            <person name="Brummell D.A."/>
            <person name="Schwinn K.E."/>
            <person name="Catanach A."/>
            <person name="Fullerton C."/>
            <person name="Li D."/>
            <person name="Meiyalaghan S."/>
            <person name="Nieuwenhuizen N."/>
            <person name="Read N."/>
            <person name="Prakash R."/>
            <person name="Hunter D."/>
            <person name="Zhang H."/>
            <person name="McKenzie M."/>
            <person name="Knabel M."/>
            <person name="Harris A."/>
            <person name="Allan A.C."/>
            <person name="Gleave A."/>
            <person name="Chen A."/>
            <person name="Janssen B.J."/>
            <person name="Plunkett B."/>
            <person name="Ampomah-Dwamena C."/>
            <person name="Voogd C."/>
            <person name="Leif D."/>
            <person name="Lafferty D."/>
            <person name="Souleyre E.J.F."/>
            <person name="Varkonyi-Gasic E."/>
            <person name="Gambi F."/>
            <person name="Hanley J."/>
            <person name="Yao J.L."/>
            <person name="Cheung J."/>
            <person name="David K.M."/>
            <person name="Warren B."/>
            <person name="Marsh K."/>
            <person name="Snowden K.C."/>
            <person name="Lin-Wang K."/>
            <person name="Brian L."/>
            <person name="Martinez-Sanchez M."/>
            <person name="Wang M."/>
            <person name="Ileperuma N."/>
            <person name="Macnee N."/>
            <person name="Campin R."/>
            <person name="McAtee P."/>
            <person name="Drummond R.S.M."/>
            <person name="Espley R.V."/>
            <person name="Ireland H.S."/>
            <person name="Wu R."/>
            <person name="Atkinson R.G."/>
            <person name="Karunairetnam S."/>
            <person name="Bulley S."/>
            <person name="Chunkath S."/>
            <person name="Hanley Z."/>
            <person name="Storey R."/>
            <person name="Thrimawithana A.H."/>
            <person name="Thomson S."/>
            <person name="David C."/>
            <person name="Testolin R."/>
            <person name="Huang H."/>
            <person name="Hellens R.P."/>
            <person name="Schaffer R.J."/>
        </authorList>
    </citation>
    <scope>NUCLEOTIDE SEQUENCE [LARGE SCALE GENOMIC DNA]</scope>
    <source>
        <strain evidence="6">cv. Red5</strain>
    </source>
</reference>
<proteinExistence type="predicted"/>
<dbReference type="OrthoDB" id="1146903at2759"/>
<dbReference type="AlphaFoldDB" id="A0A2R6RW51"/>
<keyword evidence="6" id="KW-1185">Reference proteome</keyword>
<dbReference type="EMBL" id="NKQK01000002">
    <property type="protein sequence ID" value="PSS34254.1"/>
    <property type="molecule type" value="Genomic_DNA"/>
</dbReference>
<protein>
    <submittedName>
        <fullName evidence="5">RING-H2 finger protein like</fullName>
    </submittedName>
</protein>
<evidence type="ECO:0000256" key="2">
    <source>
        <dbReference type="ARBA" id="ARBA00022729"/>
    </source>
</evidence>
<dbReference type="Pfam" id="PF13947">
    <property type="entry name" value="GUB_WAK_bind"/>
    <property type="match status" value="1"/>
</dbReference>
<dbReference type="PANTHER" id="PTHR33138:SF30">
    <property type="entry name" value="LEAF RUST 10 DISEASE-RESISTANCE LOCUS RECEPTOR-LIKE PROTEIN KINASE-LIKE 2.7"/>
    <property type="match status" value="1"/>
</dbReference>
<dbReference type="InterPro" id="IPR025287">
    <property type="entry name" value="WAK_GUB"/>
</dbReference>
<keyword evidence="2 3" id="KW-0732">Signal</keyword>
<reference evidence="5 6" key="1">
    <citation type="submission" date="2017-07" db="EMBL/GenBank/DDBJ databases">
        <title>An improved, manually edited Actinidia chinensis var. chinensis (kiwifruit) genome highlights the challenges associated with draft genomes and gene prediction in plants.</title>
        <authorList>
            <person name="Pilkington S."/>
            <person name="Crowhurst R."/>
            <person name="Hilario E."/>
            <person name="Nardozza S."/>
            <person name="Fraser L."/>
            <person name="Peng Y."/>
            <person name="Gunaseelan K."/>
            <person name="Simpson R."/>
            <person name="Tahir J."/>
            <person name="Deroles S."/>
            <person name="Templeton K."/>
            <person name="Luo Z."/>
            <person name="Davy M."/>
            <person name="Cheng C."/>
            <person name="Mcneilage M."/>
            <person name="Scaglione D."/>
            <person name="Liu Y."/>
            <person name="Zhang Q."/>
            <person name="Datson P."/>
            <person name="De Silva N."/>
            <person name="Gardiner S."/>
            <person name="Bassett H."/>
            <person name="Chagne D."/>
            <person name="Mccallum J."/>
            <person name="Dzierzon H."/>
            <person name="Deng C."/>
            <person name="Wang Y.-Y."/>
            <person name="Barron N."/>
            <person name="Manako K."/>
            <person name="Bowen J."/>
            <person name="Foster T."/>
            <person name="Erridge Z."/>
            <person name="Tiffin H."/>
            <person name="Waite C."/>
            <person name="Davies K."/>
            <person name="Grierson E."/>
            <person name="Laing W."/>
            <person name="Kirk R."/>
            <person name="Chen X."/>
            <person name="Wood M."/>
            <person name="Montefiori M."/>
            <person name="Brummell D."/>
            <person name="Schwinn K."/>
            <person name="Catanach A."/>
            <person name="Fullerton C."/>
            <person name="Li D."/>
            <person name="Meiyalaghan S."/>
            <person name="Nieuwenhuizen N."/>
            <person name="Read N."/>
            <person name="Prakash R."/>
            <person name="Hunter D."/>
            <person name="Zhang H."/>
            <person name="Mckenzie M."/>
            <person name="Knabel M."/>
            <person name="Harris A."/>
            <person name="Allan A."/>
            <person name="Chen A."/>
            <person name="Janssen B."/>
            <person name="Plunkett B."/>
            <person name="Dwamena C."/>
            <person name="Voogd C."/>
            <person name="Leif D."/>
            <person name="Lafferty D."/>
            <person name="Souleyre E."/>
            <person name="Varkonyi-Gasic E."/>
            <person name="Gambi F."/>
            <person name="Hanley J."/>
            <person name="Yao J.-L."/>
            <person name="Cheung J."/>
            <person name="David K."/>
            <person name="Warren B."/>
            <person name="Marsh K."/>
            <person name="Snowden K."/>
            <person name="Lin-Wang K."/>
            <person name="Brian L."/>
            <person name="Martinez-Sanchez M."/>
            <person name="Wang M."/>
            <person name="Ileperuma N."/>
            <person name="Macnee N."/>
            <person name="Campin R."/>
            <person name="Mcatee P."/>
            <person name="Drummond R."/>
            <person name="Espley R."/>
            <person name="Ireland H."/>
            <person name="Wu R."/>
            <person name="Atkinson R."/>
            <person name="Karunairetnam S."/>
            <person name="Bulley S."/>
            <person name="Chunkath S."/>
            <person name="Hanley Z."/>
            <person name="Storey R."/>
            <person name="Thrimawithana A."/>
            <person name="Thomson S."/>
            <person name="David C."/>
            <person name="Testolin R."/>
        </authorList>
    </citation>
    <scope>NUCLEOTIDE SEQUENCE [LARGE SCALE GENOMIC DNA]</scope>
    <source>
        <strain evidence="6">cv. Red5</strain>
        <tissue evidence="5">Young leaf</tissue>
    </source>
</reference>
<dbReference type="InParanoid" id="A0A2R6RW51"/>
<dbReference type="Gramene" id="PSS34254">
    <property type="protein sequence ID" value="PSS34254"/>
    <property type="gene ID" value="CEY00_Acc01350"/>
</dbReference>